<feature type="signal peptide" evidence="12">
    <location>
        <begin position="1"/>
        <end position="19"/>
    </location>
</feature>
<evidence type="ECO:0000256" key="6">
    <source>
        <dbReference type="ARBA" id="ARBA00022837"/>
    </source>
</evidence>
<dbReference type="SUPFAM" id="SSF48225">
    <property type="entry name" value="Seven-hairpin glycosidases"/>
    <property type="match status" value="1"/>
</dbReference>
<dbReference type="InterPro" id="IPR036026">
    <property type="entry name" value="Seven-hairpin_glycosidases"/>
</dbReference>
<organism evidence="13 14">
    <name type="scientific">Conidiobolus coronatus (strain ATCC 28846 / CBS 209.66 / NRRL 28638)</name>
    <name type="common">Delacroixia coronata</name>
    <dbReference type="NCBI Taxonomy" id="796925"/>
    <lineage>
        <taxon>Eukaryota</taxon>
        <taxon>Fungi</taxon>
        <taxon>Fungi incertae sedis</taxon>
        <taxon>Zoopagomycota</taxon>
        <taxon>Entomophthoromycotina</taxon>
        <taxon>Entomophthoromycetes</taxon>
        <taxon>Entomophthorales</taxon>
        <taxon>Ancylistaceae</taxon>
        <taxon>Conidiobolus</taxon>
    </lineage>
</organism>
<dbReference type="AlphaFoldDB" id="A0A137PIY8"/>
<reference evidence="13 14" key="1">
    <citation type="journal article" date="2015" name="Genome Biol. Evol.">
        <title>Phylogenomic analyses indicate that early fungi evolved digesting cell walls of algal ancestors of land plants.</title>
        <authorList>
            <person name="Chang Y."/>
            <person name="Wang S."/>
            <person name="Sekimoto S."/>
            <person name="Aerts A.L."/>
            <person name="Choi C."/>
            <person name="Clum A."/>
            <person name="LaButti K.M."/>
            <person name="Lindquist E.A."/>
            <person name="Yee Ngan C."/>
            <person name="Ohm R.A."/>
            <person name="Salamov A.A."/>
            <person name="Grigoriev I.V."/>
            <person name="Spatafora J.W."/>
            <person name="Berbee M.L."/>
        </authorList>
    </citation>
    <scope>NUCLEOTIDE SEQUENCE [LARGE SCALE GENOMIC DNA]</scope>
    <source>
        <strain evidence="13 14">NRRL 28638</strain>
    </source>
</reference>
<keyword evidence="12" id="KW-0732">Signal</keyword>
<accession>A0A137PIY8</accession>
<keyword evidence="14" id="KW-1185">Reference proteome</keyword>
<dbReference type="InterPro" id="IPR050749">
    <property type="entry name" value="Glycosyl_Hydrolase_47"/>
</dbReference>
<name>A0A137PIY8_CONC2</name>
<dbReference type="PANTHER" id="PTHR11742:SF55">
    <property type="entry name" value="ENDOPLASMIC RETICULUM MANNOSYL-OLIGOSACCHARIDE 1,2-ALPHA-MANNOSIDASE"/>
    <property type="match status" value="1"/>
</dbReference>
<keyword evidence="5 11" id="KW-0378">Hydrolase</keyword>
<dbReference type="GO" id="GO:0005975">
    <property type="term" value="P:carbohydrate metabolic process"/>
    <property type="evidence" value="ECO:0007669"/>
    <property type="project" value="InterPro"/>
</dbReference>
<feature type="chain" id="PRO_5007294935" description="alpha-1,2-Mannosidase" evidence="12">
    <location>
        <begin position="20"/>
        <end position="487"/>
    </location>
</feature>
<dbReference type="OrthoDB" id="8118055at2759"/>
<evidence type="ECO:0000256" key="12">
    <source>
        <dbReference type="SAM" id="SignalP"/>
    </source>
</evidence>
<proteinExistence type="inferred from homology"/>
<comment type="catalytic activity">
    <reaction evidence="9">
        <text>N(4)-(alpha-D-Man-(1-&gt;2)-alpha-D-Man-(1-&gt;2)-alpha-D-Man-(1-&gt;3)-[alpha-D-Man-(1-&gt;2)-alpha-D-Man-(1-&gt;3)-[alpha-D-Man-(1-&gt;2)-alpha-D-Man-(1-&gt;6)]-alpha-D-Man-(1-&gt;6)]-beta-D-Man-(1-&gt;4)-beta-D-GlcNAc-(1-&gt;4)-beta-D-GlcNAc)-L-asparaginyl-[protein] (N-glucan mannose isomer 9A1,2,3B1,2,3) + 4 H2O = N(4)-(alpha-D-Man-(1-&gt;3)-[alpha-D-Man-(1-&gt;3)-[alpha-D-Man-(1-&gt;6)]-alpha-D-Man-(1-&gt;6)]-beta-D-Man-(1-&gt;4)-beta-D-GlcNAc-(1-&gt;4)-beta-D-GlcNAc)-L-asparaginyl-[protein] (N-glucan mannose isomer 5A1,2) + 4 beta-D-mannose</text>
        <dbReference type="Rhea" id="RHEA:56008"/>
        <dbReference type="Rhea" id="RHEA-COMP:14356"/>
        <dbReference type="Rhea" id="RHEA-COMP:14367"/>
        <dbReference type="ChEBI" id="CHEBI:15377"/>
        <dbReference type="ChEBI" id="CHEBI:28563"/>
        <dbReference type="ChEBI" id="CHEBI:59087"/>
        <dbReference type="ChEBI" id="CHEBI:139493"/>
        <dbReference type="EC" id="3.2.1.113"/>
    </reaction>
</comment>
<dbReference type="OMA" id="NICFACL"/>
<comment type="cofactor">
    <cofactor evidence="1 10">
        <name>Ca(2+)</name>
        <dbReference type="ChEBI" id="CHEBI:29108"/>
    </cofactor>
</comment>
<dbReference type="PRINTS" id="PR00747">
    <property type="entry name" value="GLYHDRLASE47"/>
</dbReference>
<evidence type="ECO:0000256" key="9">
    <source>
        <dbReference type="ARBA" id="ARBA00048605"/>
    </source>
</evidence>
<dbReference type="EC" id="3.2.1.-" evidence="11"/>
<comment type="pathway">
    <text evidence="2">Protein modification; protein glycosylation.</text>
</comment>
<dbReference type="InterPro" id="IPR012341">
    <property type="entry name" value="6hp_glycosidase-like_sf"/>
</dbReference>
<feature type="binding site" evidence="10">
    <location>
        <position position="479"/>
    </location>
    <ligand>
        <name>Ca(2+)</name>
        <dbReference type="ChEBI" id="CHEBI:29108"/>
    </ligand>
</feature>
<dbReference type="GO" id="GO:0036503">
    <property type="term" value="P:ERAD pathway"/>
    <property type="evidence" value="ECO:0007669"/>
    <property type="project" value="UniProtKB-ARBA"/>
</dbReference>
<evidence type="ECO:0000256" key="3">
    <source>
        <dbReference type="ARBA" id="ARBA00007658"/>
    </source>
</evidence>
<dbReference type="EMBL" id="KQ964419">
    <property type="protein sequence ID" value="KXN74962.1"/>
    <property type="molecule type" value="Genomic_DNA"/>
</dbReference>
<evidence type="ECO:0000256" key="4">
    <source>
        <dbReference type="ARBA" id="ARBA00022723"/>
    </source>
</evidence>
<keyword evidence="6 10" id="KW-0106">Calcium</keyword>
<comment type="catalytic activity">
    <reaction evidence="8">
        <text>N(4)-(alpha-D-Man-(1-&gt;2)-alpha-D-Man-(1-&gt;2)-alpha-D-Man-(1-&gt;3)-[alpha-D-Man-(1-&gt;3)-[alpha-D-Man-(1-&gt;2)-alpha-D-Man-(1-&gt;6)]-alpha-D-Man-(1-&gt;6)]-beta-D-Man-(1-&gt;4)-beta-D-GlcNAc-(1-&gt;4)-beta-D-GlcNAc)-L-asparaginyl-[protein] (N-glucan mannose isomer 8A1,2,3B1,3) + 3 H2O = N(4)-(alpha-D-Man-(1-&gt;3)-[alpha-D-Man-(1-&gt;3)-[alpha-D-Man-(1-&gt;6)]-alpha-D-Man-(1-&gt;6)]-beta-D-Man-(1-&gt;4)-beta-D-GlcNAc-(1-&gt;4)-beta-D-GlcNAc)-L-asparaginyl-[protein] (N-glucan mannose isomer 5A1,2) + 3 beta-D-mannose</text>
        <dbReference type="Rhea" id="RHEA:56028"/>
        <dbReference type="Rhea" id="RHEA-COMP:14358"/>
        <dbReference type="Rhea" id="RHEA-COMP:14367"/>
        <dbReference type="ChEBI" id="CHEBI:15377"/>
        <dbReference type="ChEBI" id="CHEBI:28563"/>
        <dbReference type="ChEBI" id="CHEBI:59087"/>
        <dbReference type="ChEBI" id="CHEBI:60628"/>
        <dbReference type="EC" id="3.2.1.113"/>
    </reaction>
</comment>
<keyword evidence="7" id="KW-1015">Disulfide bond</keyword>
<comment type="similarity">
    <text evidence="3 11">Belongs to the glycosyl hydrolase 47 family.</text>
</comment>
<dbReference type="Gene3D" id="1.50.10.10">
    <property type="match status" value="1"/>
</dbReference>
<evidence type="ECO:0000256" key="10">
    <source>
        <dbReference type="PIRSR" id="PIRSR601382-2"/>
    </source>
</evidence>
<evidence type="ECO:0000256" key="5">
    <source>
        <dbReference type="ARBA" id="ARBA00022801"/>
    </source>
</evidence>
<dbReference type="STRING" id="796925.A0A137PIY8"/>
<gene>
    <name evidence="13" type="ORF">CONCODRAFT_76646</name>
</gene>
<dbReference type="GO" id="GO:0005783">
    <property type="term" value="C:endoplasmic reticulum"/>
    <property type="evidence" value="ECO:0007669"/>
    <property type="project" value="TreeGrafter"/>
</dbReference>
<dbReference type="GO" id="GO:0004571">
    <property type="term" value="F:mannosyl-oligosaccharide 1,2-alpha-mannosidase activity"/>
    <property type="evidence" value="ECO:0007669"/>
    <property type="project" value="UniProtKB-EC"/>
</dbReference>
<dbReference type="Proteomes" id="UP000070444">
    <property type="component" value="Unassembled WGS sequence"/>
</dbReference>
<evidence type="ECO:0000256" key="7">
    <source>
        <dbReference type="ARBA" id="ARBA00023157"/>
    </source>
</evidence>
<dbReference type="GO" id="GO:0016020">
    <property type="term" value="C:membrane"/>
    <property type="evidence" value="ECO:0007669"/>
    <property type="project" value="InterPro"/>
</dbReference>
<evidence type="ECO:0000313" key="14">
    <source>
        <dbReference type="Proteomes" id="UP000070444"/>
    </source>
</evidence>
<sequence length="487" mass="55831">MIISKLIYCLLINLSVLSATPETIQILEIHRGKKLSSSGPDPLGEQDDPIKKEAVKRAFLHAWNGYKKYAWGSDEVRPISNRSVSDRFQGWGVTIVDSLSTLWLMGLKDEFYEAVNKIDDVDFTKTDRPVITFETNIRYLGGLISAYDLSHEGILLEKAKALADKMLYMFTSPSGFPYGAVDFRNNRPASGNIVNLAEIGTLQLEFTRLSQITKDPTYAKASQLVFDKLDKLRKPQKGLYPIFLDLNNGQFVSKEVTFGAAGDSFYEYLIKLHALTNGETDQWKRMYLESVEGFKTLVRKGHNGLTYLGRIDGNGNYEQTMDHLSLFMGGLLQYGDFVLNTKDNSKLGLDLTETGYQFYAQSKTGLAPDNVRWHNDRPLEFINSLNYLRPELIESLFYSWRFTHRKEYRDKAWQIFAALERYSRTNTAFACYGDVNNLDKNSQQEDVMESFFLAETLKYLYLIFDKDSTLDLNQWVFNTEAHPLRIP</sequence>
<keyword evidence="4 10" id="KW-0479">Metal-binding</keyword>
<dbReference type="InterPro" id="IPR001382">
    <property type="entry name" value="Glyco_hydro_47"/>
</dbReference>
<keyword evidence="11" id="KW-0326">Glycosidase</keyword>
<evidence type="ECO:0000313" key="13">
    <source>
        <dbReference type="EMBL" id="KXN74962.1"/>
    </source>
</evidence>
<evidence type="ECO:0000256" key="1">
    <source>
        <dbReference type="ARBA" id="ARBA00001913"/>
    </source>
</evidence>
<dbReference type="GO" id="GO:0005509">
    <property type="term" value="F:calcium ion binding"/>
    <property type="evidence" value="ECO:0007669"/>
    <property type="project" value="InterPro"/>
</dbReference>
<evidence type="ECO:0000256" key="11">
    <source>
        <dbReference type="RuleBase" id="RU361193"/>
    </source>
</evidence>
<dbReference type="PANTHER" id="PTHR11742">
    <property type="entry name" value="MANNOSYL-OLIGOSACCHARIDE ALPHA-1,2-MANNOSIDASE-RELATED"/>
    <property type="match status" value="1"/>
</dbReference>
<evidence type="ECO:0000256" key="2">
    <source>
        <dbReference type="ARBA" id="ARBA00004922"/>
    </source>
</evidence>
<evidence type="ECO:0000256" key="8">
    <source>
        <dbReference type="ARBA" id="ARBA00047669"/>
    </source>
</evidence>
<protein>
    <recommendedName>
        <fullName evidence="11">alpha-1,2-Mannosidase</fullName>
        <ecNumber evidence="11">3.2.1.-</ecNumber>
    </recommendedName>
</protein>
<dbReference type="Pfam" id="PF01532">
    <property type="entry name" value="Glyco_hydro_47"/>
    <property type="match status" value="1"/>
</dbReference>